<evidence type="ECO:0000259" key="12">
    <source>
        <dbReference type="PROSITE" id="PS50089"/>
    </source>
</evidence>
<evidence type="ECO:0000256" key="1">
    <source>
        <dbReference type="ARBA" id="ARBA00004370"/>
    </source>
</evidence>
<evidence type="ECO:0000256" key="4">
    <source>
        <dbReference type="ARBA" id="ARBA00022723"/>
    </source>
</evidence>
<reference evidence="13" key="1">
    <citation type="submission" date="2020-11" db="EMBL/GenBank/DDBJ databases">
        <authorList>
            <person name="Tran Van P."/>
        </authorList>
    </citation>
    <scope>NUCLEOTIDE SEQUENCE</scope>
</reference>
<dbReference type="GO" id="GO:0031461">
    <property type="term" value="C:cullin-RING ubiquitin ligase complex"/>
    <property type="evidence" value="ECO:0007669"/>
    <property type="project" value="UniProtKB-ARBA"/>
</dbReference>
<keyword evidence="8" id="KW-1133">Transmembrane helix</keyword>
<evidence type="ECO:0000256" key="3">
    <source>
        <dbReference type="ARBA" id="ARBA00022692"/>
    </source>
</evidence>
<feature type="compositionally biased region" description="Polar residues" evidence="11">
    <location>
        <begin position="393"/>
        <end position="404"/>
    </location>
</feature>
<dbReference type="Gene3D" id="3.30.40.10">
    <property type="entry name" value="Zinc/RING finger domain, C3HC4 (zinc finger)"/>
    <property type="match status" value="1"/>
</dbReference>
<keyword evidence="9" id="KW-0472">Membrane</keyword>
<organism evidence="13">
    <name type="scientific">Medioppia subpectinata</name>
    <dbReference type="NCBI Taxonomy" id="1979941"/>
    <lineage>
        <taxon>Eukaryota</taxon>
        <taxon>Metazoa</taxon>
        <taxon>Ecdysozoa</taxon>
        <taxon>Arthropoda</taxon>
        <taxon>Chelicerata</taxon>
        <taxon>Arachnida</taxon>
        <taxon>Acari</taxon>
        <taxon>Acariformes</taxon>
        <taxon>Sarcoptiformes</taxon>
        <taxon>Oribatida</taxon>
        <taxon>Brachypylina</taxon>
        <taxon>Oppioidea</taxon>
        <taxon>Oppiidae</taxon>
        <taxon>Medioppia</taxon>
    </lineage>
</organism>
<name>A0A7R9LG05_9ACAR</name>
<dbReference type="PROSITE" id="PS50089">
    <property type="entry name" value="ZF_RING_2"/>
    <property type="match status" value="1"/>
</dbReference>
<dbReference type="PANTHER" id="PTHR46539">
    <property type="entry name" value="E3 UBIQUITIN-PROTEIN LIGASE ATL42"/>
    <property type="match status" value="1"/>
</dbReference>
<dbReference type="GO" id="GO:0016020">
    <property type="term" value="C:membrane"/>
    <property type="evidence" value="ECO:0007669"/>
    <property type="project" value="UniProtKB-SubCell"/>
</dbReference>
<evidence type="ECO:0000256" key="9">
    <source>
        <dbReference type="ARBA" id="ARBA00023136"/>
    </source>
</evidence>
<dbReference type="InterPro" id="IPR024766">
    <property type="entry name" value="Znf_RING_H2"/>
</dbReference>
<evidence type="ECO:0000313" key="14">
    <source>
        <dbReference type="Proteomes" id="UP000759131"/>
    </source>
</evidence>
<dbReference type="InterPro" id="IPR001841">
    <property type="entry name" value="Znf_RING"/>
</dbReference>
<dbReference type="SMART" id="SM00184">
    <property type="entry name" value="RING"/>
    <property type="match status" value="1"/>
</dbReference>
<evidence type="ECO:0000256" key="6">
    <source>
        <dbReference type="ARBA" id="ARBA00022786"/>
    </source>
</evidence>
<evidence type="ECO:0000256" key="7">
    <source>
        <dbReference type="ARBA" id="ARBA00022833"/>
    </source>
</evidence>
<gene>
    <name evidence="13" type="ORF">OSB1V03_LOCUS18397</name>
</gene>
<dbReference type="EMBL" id="CAJPIZ010024354">
    <property type="protein sequence ID" value="CAG2118445.1"/>
    <property type="molecule type" value="Genomic_DNA"/>
</dbReference>
<feature type="non-terminal residue" evidence="13">
    <location>
        <position position="1"/>
    </location>
</feature>
<evidence type="ECO:0000256" key="10">
    <source>
        <dbReference type="PROSITE-ProRule" id="PRU00175"/>
    </source>
</evidence>
<feature type="region of interest" description="Disordered" evidence="11">
    <location>
        <begin position="358"/>
        <end position="404"/>
    </location>
</feature>
<evidence type="ECO:0000313" key="13">
    <source>
        <dbReference type="EMBL" id="CAD7640868.1"/>
    </source>
</evidence>
<comment type="pathway">
    <text evidence="2">Protein modification; protein ubiquitination.</text>
</comment>
<sequence>ALRPEVDNWMEYLITGDTKTIDDLKRDILTVERIDKDMDEVAVYLYDDLLSGNSSIGDVLRDKDCVELRLKSADNKLKNYSSLASCSICLNPFDSHIGGYDGGAEDRWQRTLYCSHRFHKRCIDEWLKTHRQCPLCRRTDPTRQMARRGGGHSRRPQYRTVHHKSDSKTSLASTGRMASNPTSVLVSIKTLCPEVEDYWLSIPSHVKTIDGLKRHILSDNFIVKDTNDVELYLIDGLLRGHSSIAGVLRDRDRIEMRTKCVDNCRIISSTTNTSLHNRIKSLPNECITVEDSDDGSGVQTVSTSENQLKCDRKPSIDPNISVTNRLDTKFTSALKVLNKSVFNRKTVTKRADKMIVKSESSGSNACPPVSTARISSKSVEKKTIGPEVEPQWPSRSGQTASQWW</sequence>
<feature type="compositionally biased region" description="Basic residues" evidence="11">
    <location>
        <begin position="145"/>
        <end position="162"/>
    </location>
</feature>
<dbReference type="Proteomes" id="UP000759131">
    <property type="component" value="Unassembled WGS sequence"/>
</dbReference>
<dbReference type="GO" id="GO:0008270">
    <property type="term" value="F:zinc ion binding"/>
    <property type="evidence" value="ECO:0007669"/>
    <property type="project" value="UniProtKB-KW"/>
</dbReference>
<dbReference type="InterPro" id="IPR013083">
    <property type="entry name" value="Znf_RING/FYVE/PHD"/>
</dbReference>
<feature type="non-terminal residue" evidence="13">
    <location>
        <position position="404"/>
    </location>
</feature>
<dbReference type="AlphaFoldDB" id="A0A7R9LG05"/>
<dbReference type="PANTHER" id="PTHR46539:SF1">
    <property type="entry name" value="E3 UBIQUITIN-PROTEIN LIGASE ATL42"/>
    <property type="match status" value="1"/>
</dbReference>
<comment type="subcellular location">
    <subcellularLocation>
        <location evidence="1">Membrane</location>
    </subcellularLocation>
</comment>
<dbReference type="CDD" id="cd16454">
    <property type="entry name" value="RING-H2_PA-TM-RING"/>
    <property type="match status" value="1"/>
</dbReference>
<protein>
    <recommendedName>
        <fullName evidence="12">RING-type domain-containing protein</fullName>
    </recommendedName>
</protein>
<keyword evidence="5 10" id="KW-0863">Zinc-finger</keyword>
<feature type="region of interest" description="Disordered" evidence="11">
    <location>
        <begin position="142"/>
        <end position="176"/>
    </location>
</feature>
<dbReference type="EMBL" id="OC878929">
    <property type="protein sequence ID" value="CAD7640868.1"/>
    <property type="molecule type" value="Genomic_DNA"/>
</dbReference>
<keyword evidence="6" id="KW-0833">Ubl conjugation pathway</keyword>
<keyword evidence="7" id="KW-0862">Zinc</keyword>
<dbReference type="Pfam" id="PF12678">
    <property type="entry name" value="zf-rbx1"/>
    <property type="match status" value="1"/>
</dbReference>
<evidence type="ECO:0000256" key="2">
    <source>
        <dbReference type="ARBA" id="ARBA00004906"/>
    </source>
</evidence>
<proteinExistence type="predicted"/>
<keyword evidence="14" id="KW-1185">Reference proteome</keyword>
<keyword evidence="4" id="KW-0479">Metal-binding</keyword>
<dbReference type="SUPFAM" id="SSF57850">
    <property type="entry name" value="RING/U-box"/>
    <property type="match status" value="1"/>
</dbReference>
<accession>A0A7R9LG05</accession>
<feature type="domain" description="RING-type" evidence="12">
    <location>
        <begin position="86"/>
        <end position="137"/>
    </location>
</feature>
<evidence type="ECO:0000256" key="8">
    <source>
        <dbReference type="ARBA" id="ARBA00022989"/>
    </source>
</evidence>
<keyword evidence="3" id="KW-0812">Transmembrane</keyword>
<dbReference type="OrthoDB" id="6765433at2759"/>
<evidence type="ECO:0000256" key="5">
    <source>
        <dbReference type="ARBA" id="ARBA00022771"/>
    </source>
</evidence>
<evidence type="ECO:0000256" key="11">
    <source>
        <dbReference type="SAM" id="MobiDB-lite"/>
    </source>
</evidence>